<evidence type="ECO:0000256" key="1">
    <source>
        <dbReference type="SAM" id="Phobius"/>
    </source>
</evidence>
<dbReference type="AlphaFoldDB" id="A0A1E7ENN4"/>
<dbReference type="InterPro" id="IPR008972">
    <property type="entry name" value="Cupredoxin"/>
</dbReference>
<organism evidence="2 3">
    <name type="scientific">Fragilariopsis cylindrus CCMP1102</name>
    <dbReference type="NCBI Taxonomy" id="635003"/>
    <lineage>
        <taxon>Eukaryota</taxon>
        <taxon>Sar</taxon>
        <taxon>Stramenopiles</taxon>
        <taxon>Ochrophyta</taxon>
        <taxon>Bacillariophyta</taxon>
        <taxon>Bacillariophyceae</taxon>
        <taxon>Bacillariophycidae</taxon>
        <taxon>Bacillariales</taxon>
        <taxon>Bacillariaceae</taxon>
        <taxon>Fragilariopsis</taxon>
    </lineage>
</organism>
<dbReference type="OrthoDB" id="56220at2759"/>
<keyword evidence="1" id="KW-0812">Transmembrane</keyword>
<name>A0A1E7ENN4_9STRA</name>
<keyword evidence="1" id="KW-1133">Transmembrane helix</keyword>
<proteinExistence type="predicted"/>
<feature type="transmembrane region" description="Helical" evidence="1">
    <location>
        <begin position="238"/>
        <end position="255"/>
    </location>
</feature>
<accession>A0A1E7ENN4</accession>
<dbReference type="SUPFAM" id="SSF49503">
    <property type="entry name" value="Cupredoxins"/>
    <property type="match status" value="1"/>
</dbReference>
<keyword evidence="1" id="KW-0472">Membrane</keyword>
<dbReference type="Proteomes" id="UP000095751">
    <property type="component" value="Unassembled WGS sequence"/>
</dbReference>
<protein>
    <submittedName>
        <fullName evidence="2">Uncharacterized protein</fullName>
    </submittedName>
</protein>
<dbReference type="InParanoid" id="A0A1E7ENN4"/>
<evidence type="ECO:0000313" key="3">
    <source>
        <dbReference type="Proteomes" id="UP000095751"/>
    </source>
</evidence>
<dbReference type="KEGG" id="fcy:FRACYDRAFT_251241"/>
<evidence type="ECO:0000313" key="2">
    <source>
        <dbReference type="EMBL" id="OEU07436.1"/>
    </source>
</evidence>
<keyword evidence="3" id="KW-1185">Reference proteome</keyword>
<dbReference type="EMBL" id="KV784386">
    <property type="protein sequence ID" value="OEU07436.1"/>
    <property type="molecule type" value="Genomic_DNA"/>
</dbReference>
<reference evidence="2 3" key="1">
    <citation type="submission" date="2016-09" db="EMBL/GenBank/DDBJ databases">
        <title>Extensive genetic diversity and differential bi-allelic expression allows diatom success in the polar Southern Ocean.</title>
        <authorList>
            <consortium name="DOE Joint Genome Institute"/>
            <person name="Mock T."/>
            <person name="Otillar R.P."/>
            <person name="Strauss J."/>
            <person name="Dupont C."/>
            <person name="Frickenhaus S."/>
            <person name="Maumus F."/>
            <person name="Mcmullan M."/>
            <person name="Sanges R."/>
            <person name="Schmutz J."/>
            <person name="Toseland A."/>
            <person name="Valas R."/>
            <person name="Veluchamy A."/>
            <person name="Ward B.J."/>
            <person name="Allen A."/>
            <person name="Barry K."/>
            <person name="Falciatore A."/>
            <person name="Ferrante M."/>
            <person name="Fortunato A.E."/>
            <person name="Gloeckner G."/>
            <person name="Gruber A."/>
            <person name="Hipkin R."/>
            <person name="Janech M."/>
            <person name="Kroth P."/>
            <person name="Leese F."/>
            <person name="Lindquist E."/>
            <person name="Lyon B.R."/>
            <person name="Martin J."/>
            <person name="Mayer C."/>
            <person name="Parker M."/>
            <person name="Quesneville H."/>
            <person name="Raymond J."/>
            <person name="Uhlig C."/>
            <person name="Valentin K.U."/>
            <person name="Worden A.Z."/>
            <person name="Armbrust E.V."/>
            <person name="Bowler C."/>
            <person name="Green B."/>
            <person name="Moulton V."/>
            <person name="Van Oosterhout C."/>
            <person name="Grigoriev I."/>
        </authorList>
    </citation>
    <scope>NUCLEOTIDE SEQUENCE [LARGE SCALE GENOMIC DNA]</scope>
    <source>
        <strain evidence="2 3">CCMP1102</strain>
    </source>
</reference>
<sequence>MTFCFSTFMLSSTTTFAVVAFTIATTLFLSSTAVVPVSAAVLTVNNWYLPYEGPKALTANVGDTIIFEWGEGHNVYIHPTMNCENLDEIYVGDTSPTSYTFTDAWVDVDVNGTEMFFACDIGSGSHCKAAITPLPECNSICNLVVGDEDGGSNSTLKNPETVVEYNWNPRVPTCSSNIGSCETESCATLERKLPSFNADLNVCTSHQIGLQEAGCECENSSSSASIPSGIIDLTSRTLFSFSSMVVPLVTVLLVAK</sequence>
<gene>
    <name evidence="2" type="ORF">FRACYDRAFT_251241</name>
</gene>